<keyword evidence="4" id="KW-1185">Reference proteome</keyword>
<proteinExistence type="predicted"/>
<dbReference type="KEGG" id="gtt:GUITHDRAFT_117617"/>
<dbReference type="InterPro" id="IPR012317">
    <property type="entry name" value="Poly(ADP-ribose)pol_cat_dom"/>
</dbReference>
<dbReference type="Gene3D" id="3.90.228.10">
    <property type="match status" value="1"/>
</dbReference>
<dbReference type="GeneID" id="17292978"/>
<dbReference type="HOGENOM" id="CLU_774884_0_0_1"/>
<dbReference type="SUPFAM" id="SSF48403">
    <property type="entry name" value="Ankyrin repeat"/>
    <property type="match status" value="1"/>
</dbReference>
<dbReference type="InterPro" id="IPR002110">
    <property type="entry name" value="Ankyrin_rpt"/>
</dbReference>
<dbReference type="Proteomes" id="UP000011087">
    <property type="component" value="Unassembled WGS sequence"/>
</dbReference>
<name>L1IJ44_GUITC</name>
<reference evidence="2 4" key="1">
    <citation type="journal article" date="2012" name="Nature">
        <title>Algal genomes reveal evolutionary mosaicism and the fate of nucleomorphs.</title>
        <authorList>
            <consortium name="DOE Joint Genome Institute"/>
            <person name="Curtis B.A."/>
            <person name="Tanifuji G."/>
            <person name="Burki F."/>
            <person name="Gruber A."/>
            <person name="Irimia M."/>
            <person name="Maruyama S."/>
            <person name="Arias M.C."/>
            <person name="Ball S.G."/>
            <person name="Gile G.H."/>
            <person name="Hirakawa Y."/>
            <person name="Hopkins J.F."/>
            <person name="Kuo A."/>
            <person name="Rensing S.A."/>
            <person name="Schmutz J."/>
            <person name="Symeonidi A."/>
            <person name="Elias M."/>
            <person name="Eveleigh R.J."/>
            <person name="Herman E.K."/>
            <person name="Klute M.J."/>
            <person name="Nakayama T."/>
            <person name="Obornik M."/>
            <person name="Reyes-Prieto A."/>
            <person name="Armbrust E.V."/>
            <person name="Aves S.J."/>
            <person name="Beiko R.G."/>
            <person name="Coutinho P."/>
            <person name="Dacks J.B."/>
            <person name="Durnford D.G."/>
            <person name="Fast N.M."/>
            <person name="Green B.R."/>
            <person name="Grisdale C.J."/>
            <person name="Hempel F."/>
            <person name="Henrissat B."/>
            <person name="Hoppner M.P."/>
            <person name="Ishida K."/>
            <person name="Kim E."/>
            <person name="Koreny L."/>
            <person name="Kroth P.G."/>
            <person name="Liu Y."/>
            <person name="Malik S.B."/>
            <person name="Maier U.G."/>
            <person name="McRose D."/>
            <person name="Mock T."/>
            <person name="Neilson J.A."/>
            <person name="Onodera N.T."/>
            <person name="Poole A.M."/>
            <person name="Pritham E.J."/>
            <person name="Richards T.A."/>
            <person name="Rocap G."/>
            <person name="Roy S.W."/>
            <person name="Sarai C."/>
            <person name="Schaack S."/>
            <person name="Shirato S."/>
            <person name="Slamovits C.H."/>
            <person name="Spencer D.F."/>
            <person name="Suzuki S."/>
            <person name="Worden A.Z."/>
            <person name="Zauner S."/>
            <person name="Barry K."/>
            <person name="Bell C."/>
            <person name="Bharti A.K."/>
            <person name="Crow J.A."/>
            <person name="Grimwood J."/>
            <person name="Kramer R."/>
            <person name="Lindquist E."/>
            <person name="Lucas S."/>
            <person name="Salamov A."/>
            <person name="McFadden G.I."/>
            <person name="Lane C.E."/>
            <person name="Keeling P.J."/>
            <person name="Gray M.W."/>
            <person name="Grigoriev I.V."/>
            <person name="Archibald J.M."/>
        </authorList>
    </citation>
    <scope>NUCLEOTIDE SEQUENCE</scope>
    <source>
        <strain evidence="2 4">CCMP2712</strain>
    </source>
</reference>
<dbReference type="GO" id="GO:0003950">
    <property type="term" value="F:NAD+ poly-ADP-ribosyltransferase activity"/>
    <property type="evidence" value="ECO:0007669"/>
    <property type="project" value="InterPro"/>
</dbReference>
<evidence type="ECO:0000259" key="1">
    <source>
        <dbReference type="PROSITE" id="PS51059"/>
    </source>
</evidence>
<dbReference type="eggNOG" id="KOG0504">
    <property type="taxonomic scope" value="Eukaryota"/>
</dbReference>
<dbReference type="InterPro" id="IPR036770">
    <property type="entry name" value="Ankyrin_rpt-contain_sf"/>
</dbReference>
<dbReference type="SMART" id="SM00248">
    <property type="entry name" value="ANK"/>
    <property type="match status" value="3"/>
</dbReference>
<dbReference type="GO" id="GO:1990404">
    <property type="term" value="F:NAD+-protein mono-ADP-ribosyltransferase activity"/>
    <property type="evidence" value="ECO:0007669"/>
    <property type="project" value="TreeGrafter"/>
</dbReference>
<dbReference type="AlphaFoldDB" id="L1IJ44"/>
<dbReference type="PaxDb" id="55529-EKX36261"/>
<organism evidence="2">
    <name type="scientific">Guillardia theta (strain CCMP2712)</name>
    <name type="common">Cryptophyte</name>
    <dbReference type="NCBI Taxonomy" id="905079"/>
    <lineage>
        <taxon>Eukaryota</taxon>
        <taxon>Cryptophyceae</taxon>
        <taxon>Pyrenomonadales</taxon>
        <taxon>Geminigeraceae</taxon>
        <taxon>Guillardia</taxon>
    </lineage>
</organism>
<reference evidence="3" key="3">
    <citation type="submission" date="2015-06" db="UniProtKB">
        <authorList>
            <consortium name="EnsemblProtists"/>
        </authorList>
    </citation>
    <scope>IDENTIFICATION</scope>
</reference>
<dbReference type="PROSITE" id="PS51059">
    <property type="entry name" value="PARP_CATALYTIC"/>
    <property type="match status" value="1"/>
</dbReference>
<evidence type="ECO:0000313" key="2">
    <source>
        <dbReference type="EMBL" id="EKX36261.1"/>
    </source>
</evidence>
<gene>
    <name evidence="2" type="ORF">GUITHDRAFT_117617</name>
</gene>
<dbReference type="PANTHER" id="PTHR45740">
    <property type="entry name" value="POLY [ADP-RIBOSE] POLYMERASE"/>
    <property type="match status" value="1"/>
</dbReference>
<sequence length="358" mass="40126">MRSNGLLSKTQRHWAARRGFENILSFVADRVPALLAAQEIHGATPAHFAAANGHEGILNIIAERDPSALMINDNNGDSAAHDAVRNNRLLSLKILIDTSPSLIYVANKNGELPKDMATRDEIRDFLKEAEKTSLVPAVQLQNLVVDLVEIWFILSCITGFTGGVKLAETSIENNLITSEFMRTMAKFKVVKVYRCENLVLHEKFMEKRNDIKKEFDSGKFNETEHERWLFYLQLPDESIDRICKGSHPFMFRDGKDNKYGNGIYFSKEATFVDDQVAADKDGIKRLLLARVVVGRIDAGHSQLTPPIIKQQSGKGAKTIHSLADSEEEPITFVIPDGACAYPAYLIYYKLKSSLAEKQ</sequence>
<dbReference type="EMBL" id="JH993077">
    <property type="protein sequence ID" value="EKX36261.1"/>
    <property type="molecule type" value="Genomic_DNA"/>
</dbReference>
<feature type="domain" description="PARP catalytic" evidence="1">
    <location>
        <begin position="145"/>
        <end position="358"/>
    </location>
</feature>
<dbReference type="SUPFAM" id="SSF56399">
    <property type="entry name" value="ADP-ribosylation"/>
    <property type="match status" value="1"/>
</dbReference>
<evidence type="ECO:0000313" key="4">
    <source>
        <dbReference type="Proteomes" id="UP000011087"/>
    </source>
</evidence>
<reference evidence="4" key="2">
    <citation type="submission" date="2012-11" db="EMBL/GenBank/DDBJ databases">
        <authorList>
            <person name="Kuo A."/>
            <person name="Curtis B.A."/>
            <person name="Tanifuji G."/>
            <person name="Burki F."/>
            <person name="Gruber A."/>
            <person name="Irimia M."/>
            <person name="Maruyama S."/>
            <person name="Arias M.C."/>
            <person name="Ball S.G."/>
            <person name="Gile G.H."/>
            <person name="Hirakawa Y."/>
            <person name="Hopkins J.F."/>
            <person name="Rensing S.A."/>
            <person name="Schmutz J."/>
            <person name="Symeonidi A."/>
            <person name="Elias M."/>
            <person name="Eveleigh R.J."/>
            <person name="Herman E.K."/>
            <person name="Klute M.J."/>
            <person name="Nakayama T."/>
            <person name="Obornik M."/>
            <person name="Reyes-Prieto A."/>
            <person name="Armbrust E.V."/>
            <person name="Aves S.J."/>
            <person name="Beiko R.G."/>
            <person name="Coutinho P."/>
            <person name="Dacks J.B."/>
            <person name="Durnford D.G."/>
            <person name="Fast N.M."/>
            <person name="Green B.R."/>
            <person name="Grisdale C."/>
            <person name="Hempe F."/>
            <person name="Henrissat B."/>
            <person name="Hoppner M.P."/>
            <person name="Ishida K.-I."/>
            <person name="Kim E."/>
            <person name="Koreny L."/>
            <person name="Kroth P.G."/>
            <person name="Liu Y."/>
            <person name="Malik S.-B."/>
            <person name="Maier U.G."/>
            <person name="McRose D."/>
            <person name="Mock T."/>
            <person name="Neilson J.A."/>
            <person name="Onodera N.T."/>
            <person name="Poole A.M."/>
            <person name="Pritham E.J."/>
            <person name="Richards T.A."/>
            <person name="Rocap G."/>
            <person name="Roy S.W."/>
            <person name="Sarai C."/>
            <person name="Schaack S."/>
            <person name="Shirato S."/>
            <person name="Slamovits C.H."/>
            <person name="Spencer D.F."/>
            <person name="Suzuki S."/>
            <person name="Worden A.Z."/>
            <person name="Zauner S."/>
            <person name="Barry K."/>
            <person name="Bell C."/>
            <person name="Bharti A.K."/>
            <person name="Crow J.A."/>
            <person name="Grimwood J."/>
            <person name="Kramer R."/>
            <person name="Lindquist E."/>
            <person name="Lucas S."/>
            <person name="Salamov A."/>
            <person name="McFadden G.I."/>
            <person name="Lane C.E."/>
            <person name="Keeling P.J."/>
            <person name="Gray M.W."/>
            <person name="Grigoriev I.V."/>
            <person name="Archibald J.M."/>
        </authorList>
    </citation>
    <scope>NUCLEOTIDE SEQUENCE</scope>
    <source>
        <strain evidence="4">CCMP2712</strain>
    </source>
</reference>
<accession>L1IJ44</accession>
<dbReference type="Pfam" id="PF12796">
    <property type="entry name" value="Ank_2"/>
    <property type="match status" value="1"/>
</dbReference>
<dbReference type="Gene3D" id="1.25.40.20">
    <property type="entry name" value="Ankyrin repeat-containing domain"/>
    <property type="match status" value="1"/>
</dbReference>
<dbReference type="RefSeq" id="XP_005823241.1">
    <property type="nucleotide sequence ID" value="XM_005823184.1"/>
</dbReference>
<dbReference type="OrthoDB" id="6133115at2759"/>
<evidence type="ECO:0000313" key="3">
    <source>
        <dbReference type="EnsemblProtists" id="EKX36261"/>
    </source>
</evidence>
<dbReference type="EnsemblProtists" id="EKX36261">
    <property type="protein sequence ID" value="EKX36261"/>
    <property type="gene ID" value="GUITHDRAFT_117617"/>
</dbReference>
<dbReference type="PANTHER" id="PTHR45740:SF2">
    <property type="entry name" value="POLY [ADP-RIBOSE] POLYMERASE"/>
    <property type="match status" value="1"/>
</dbReference>
<dbReference type="InterPro" id="IPR051712">
    <property type="entry name" value="ARTD-AVP"/>
</dbReference>
<dbReference type="GO" id="GO:0005634">
    <property type="term" value="C:nucleus"/>
    <property type="evidence" value="ECO:0007669"/>
    <property type="project" value="TreeGrafter"/>
</dbReference>
<protein>
    <recommendedName>
        <fullName evidence="1">PARP catalytic domain-containing protein</fullName>
    </recommendedName>
</protein>